<sequence length="43" mass="4905">MGWSVYFRGGSPFARIGWRGIVSKFYKGAIETPLGRYHLCEPL</sequence>
<protein>
    <submittedName>
        <fullName evidence="1">Uncharacterized protein</fullName>
    </submittedName>
</protein>
<name>A0A1I4IWB1_9PROT</name>
<evidence type="ECO:0000313" key="2">
    <source>
        <dbReference type="Proteomes" id="UP000183287"/>
    </source>
</evidence>
<gene>
    <name evidence="1" type="ORF">SAMN05421863_100174</name>
</gene>
<accession>A0A1I4IWB1</accession>
<keyword evidence="2" id="KW-1185">Reference proteome</keyword>
<proteinExistence type="predicted"/>
<organism evidence="1 2">
    <name type="scientific">Nitrosomonas communis</name>
    <dbReference type="NCBI Taxonomy" id="44574"/>
    <lineage>
        <taxon>Bacteria</taxon>
        <taxon>Pseudomonadati</taxon>
        <taxon>Pseudomonadota</taxon>
        <taxon>Betaproteobacteria</taxon>
        <taxon>Nitrosomonadales</taxon>
        <taxon>Nitrosomonadaceae</taxon>
        <taxon>Nitrosomonas</taxon>
    </lineage>
</organism>
<dbReference type="AlphaFoldDB" id="A0A1I4IWB1"/>
<reference evidence="2" key="1">
    <citation type="submission" date="2016-10" db="EMBL/GenBank/DDBJ databases">
        <authorList>
            <person name="Varghese N."/>
            <person name="Submissions S."/>
        </authorList>
    </citation>
    <scope>NUCLEOTIDE SEQUENCE [LARGE SCALE GENOMIC DNA]</scope>
    <source>
        <strain evidence="2">Nm44</strain>
    </source>
</reference>
<dbReference type="Proteomes" id="UP000183287">
    <property type="component" value="Unassembled WGS sequence"/>
</dbReference>
<evidence type="ECO:0000313" key="1">
    <source>
        <dbReference type="EMBL" id="SFL58141.1"/>
    </source>
</evidence>
<dbReference type="EMBL" id="FOUB01000001">
    <property type="protein sequence ID" value="SFL58141.1"/>
    <property type="molecule type" value="Genomic_DNA"/>
</dbReference>